<comment type="caution">
    <text evidence="2">The sequence shown here is derived from an EMBL/GenBank/DDBJ whole genome shotgun (WGS) entry which is preliminary data.</text>
</comment>
<keyword evidence="1" id="KW-1133">Transmembrane helix</keyword>
<sequence length="283" mass="31077">MNLELRHDGDASWTRAVLDASWNGVANGLGFVGIVGFGLGFQSKSARTVSVREGASVVRSTSVHDAIKTSKPIGQAKIKPHGYLIQFNTIPRIKTGPPRVNLELRHDRDVSWLGCELEQSRERIKVLIPTTDHPALNVSLNSCERIHVSGYPRTKLGKYAHSFRVKLAPLVLSREATQKNSGLCSPVAIPVLVGIIITGAAFGFWTVRKFVVSEDEGVDVSVDQFVKWATRSVAATFLFQKTCNPSLFNIAAELRKAYLDKEEGLNVEVDFEVVSSTKYSAII</sequence>
<evidence type="ECO:0000313" key="2">
    <source>
        <dbReference type="EMBL" id="KAF2564497.1"/>
    </source>
</evidence>
<keyword evidence="1" id="KW-0812">Transmembrane</keyword>
<reference evidence="2" key="1">
    <citation type="submission" date="2019-12" db="EMBL/GenBank/DDBJ databases">
        <title>Genome sequencing and annotation of Brassica cretica.</title>
        <authorList>
            <person name="Studholme D.J."/>
            <person name="Sarris P.F."/>
        </authorList>
    </citation>
    <scope>NUCLEOTIDE SEQUENCE</scope>
    <source>
        <strain evidence="2">PFS-102/07</strain>
        <tissue evidence="2">Leaf</tissue>
    </source>
</reference>
<protein>
    <submittedName>
        <fullName evidence="2">Uncharacterized protein</fullName>
    </submittedName>
</protein>
<organism evidence="2">
    <name type="scientific">Brassica cretica</name>
    <name type="common">Mustard</name>
    <dbReference type="NCBI Taxonomy" id="69181"/>
    <lineage>
        <taxon>Eukaryota</taxon>
        <taxon>Viridiplantae</taxon>
        <taxon>Streptophyta</taxon>
        <taxon>Embryophyta</taxon>
        <taxon>Tracheophyta</taxon>
        <taxon>Spermatophyta</taxon>
        <taxon>Magnoliopsida</taxon>
        <taxon>eudicotyledons</taxon>
        <taxon>Gunneridae</taxon>
        <taxon>Pentapetalae</taxon>
        <taxon>rosids</taxon>
        <taxon>malvids</taxon>
        <taxon>Brassicales</taxon>
        <taxon>Brassicaceae</taxon>
        <taxon>Brassiceae</taxon>
        <taxon>Brassica</taxon>
    </lineage>
</organism>
<dbReference type="AlphaFoldDB" id="A0A8S9I5E6"/>
<feature type="transmembrane region" description="Helical" evidence="1">
    <location>
        <begin position="183"/>
        <end position="205"/>
    </location>
</feature>
<keyword evidence="1" id="KW-0472">Membrane</keyword>
<name>A0A8S9I5E6_BRACR</name>
<accession>A0A8S9I5E6</accession>
<evidence type="ECO:0000256" key="1">
    <source>
        <dbReference type="SAM" id="Phobius"/>
    </source>
</evidence>
<dbReference type="PANTHER" id="PTHR31587:SF3">
    <property type="entry name" value="EXPRESSED PROTEIN"/>
    <property type="match status" value="1"/>
</dbReference>
<feature type="transmembrane region" description="Helical" evidence="1">
    <location>
        <begin position="20"/>
        <end position="41"/>
    </location>
</feature>
<dbReference type="EMBL" id="QGKY02001250">
    <property type="protein sequence ID" value="KAF2564497.1"/>
    <property type="molecule type" value="Genomic_DNA"/>
</dbReference>
<proteinExistence type="predicted"/>
<dbReference type="PANTHER" id="PTHR31587">
    <property type="entry name" value="TRANSMEMBRANE PROTEIN (DUF2215)"/>
    <property type="match status" value="1"/>
</dbReference>
<gene>
    <name evidence="2" type="ORF">F2Q70_00015752</name>
</gene>